<dbReference type="GO" id="GO:0072583">
    <property type="term" value="P:clathrin-dependent endocytosis"/>
    <property type="evidence" value="ECO:0007669"/>
    <property type="project" value="TreeGrafter"/>
</dbReference>
<dbReference type="Proteomes" id="UP000316726">
    <property type="component" value="Chromosome 7"/>
</dbReference>
<organism evidence="2 3">
    <name type="scientific">Chloropicon primus</name>
    <dbReference type="NCBI Taxonomy" id="1764295"/>
    <lineage>
        <taxon>Eukaryota</taxon>
        <taxon>Viridiplantae</taxon>
        <taxon>Chlorophyta</taxon>
        <taxon>Chloropicophyceae</taxon>
        <taxon>Chloropicales</taxon>
        <taxon>Chloropicaceae</taxon>
        <taxon>Chloropicon</taxon>
    </lineage>
</organism>
<evidence type="ECO:0000313" key="2">
    <source>
        <dbReference type="EMBL" id="QDZ22120.1"/>
    </source>
</evidence>
<evidence type="ECO:0000313" key="3">
    <source>
        <dbReference type="Proteomes" id="UP000316726"/>
    </source>
</evidence>
<name>A0A5B8MRT2_9CHLO</name>
<evidence type="ECO:0008006" key="4">
    <source>
        <dbReference type="Google" id="ProtNLM"/>
    </source>
</evidence>
<dbReference type="FunFam" id="1.10.287.110:FF:000002">
    <property type="entry name" value="putative tyrosine-protein phosphatase auxilin isoform X2"/>
    <property type="match status" value="1"/>
</dbReference>
<dbReference type="SUPFAM" id="SSF46565">
    <property type="entry name" value="Chaperone J-domain"/>
    <property type="match status" value="1"/>
</dbReference>
<dbReference type="PANTHER" id="PTHR23172:SF19">
    <property type="entry name" value="J DOMAIN-CONTAINING PROTEIN"/>
    <property type="match status" value="1"/>
</dbReference>
<accession>A0A5B8MRT2</accession>
<evidence type="ECO:0000256" key="1">
    <source>
        <dbReference type="SAM" id="MobiDB-lite"/>
    </source>
</evidence>
<dbReference type="EMBL" id="CP031040">
    <property type="protein sequence ID" value="QDZ22120.1"/>
    <property type="molecule type" value="Genomic_DNA"/>
</dbReference>
<feature type="compositionally biased region" description="Polar residues" evidence="1">
    <location>
        <begin position="64"/>
        <end position="75"/>
    </location>
</feature>
<dbReference type="STRING" id="1764295.A0A5B8MRT2"/>
<dbReference type="CDD" id="cd06257">
    <property type="entry name" value="DnaJ"/>
    <property type="match status" value="1"/>
</dbReference>
<dbReference type="PANTHER" id="PTHR23172">
    <property type="entry name" value="AUXILIN/CYCLIN G-ASSOCIATED KINASE-RELATED"/>
    <property type="match status" value="1"/>
</dbReference>
<dbReference type="OrthoDB" id="1717591at2759"/>
<dbReference type="InterPro" id="IPR001623">
    <property type="entry name" value="DnaJ_domain"/>
</dbReference>
<dbReference type="GO" id="GO:0005737">
    <property type="term" value="C:cytoplasm"/>
    <property type="evidence" value="ECO:0007669"/>
    <property type="project" value="TreeGrafter"/>
</dbReference>
<feature type="region of interest" description="Disordered" evidence="1">
    <location>
        <begin position="369"/>
        <end position="396"/>
    </location>
</feature>
<dbReference type="InterPro" id="IPR036869">
    <property type="entry name" value="J_dom_sf"/>
</dbReference>
<reference evidence="2 3" key="1">
    <citation type="submission" date="2018-07" db="EMBL/GenBank/DDBJ databases">
        <title>The complete nuclear genome of the prasinophyte Chloropicon primus (CCMP1205).</title>
        <authorList>
            <person name="Pombert J.-F."/>
            <person name="Otis C."/>
            <person name="Turmel M."/>
            <person name="Lemieux C."/>
        </authorList>
    </citation>
    <scope>NUCLEOTIDE SEQUENCE [LARGE SCALE GENOMIC DNA]</scope>
    <source>
        <strain evidence="2 3">CCMP1205</strain>
    </source>
</reference>
<protein>
    <recommendedName>
        <fullName evidence="4">J domain-containing protein</fullName>
    </recommendedName>
</protein>
<sequence length="587" mass="61164">MVTGKMANDALTNLLSDSLAEMGVSDNSKRSAPMRKASSGPVPSSSTSQGLSPTERSVPLAFGKSQSQTVNPVTSPYGSFDPLDDFFPGSSAGSHKATSHLGKPPLGMAMNVNVNANLNPAAKLSAASSVDDIFGMGSLGSSGPSTPTAVTAEVQGDPFNLGSIATGATQGLGVGMSESPTMAATGGAFDLDALNLSPSSPAAGAVAEDRFDTVKDNSSVNLLGMDDLVGSSANPYTADVVGEDFVVLDKEAALNDSAEAEDGGEPSAGDRGTAEDEVAVPASPKHQEVDRLEDFLGMGGAGSFQEAKDPNGAESLEAVMGGLSAPGAEPSVQSPEEDLLGMFSAPAESNDQAAAEPQQAEDKGFTSLEDLMGATGGAPPQEATRGTDAANSQGGPQVIDDIFGTTHQPSVCTTGGIDFGMGLGGPSSAASSAAPTFREEEIDPNEPELRKELRMKRLAKVQMRMAQALEEARERETIEAMEKAERSELAQYMGPKLDAWSKGKSDNIRALLSTLQHVLWEDSGWKEVSMMDLMNPAQVKKQYRKAMIIMHPDKVKQKGGTTEQIYVADYLFDLTNQAWSAFMSSEM</sequence>
<keyword evidence="3" id="KW-1185">Reference proteome</keyword>
<feature type="compositionally biased region" description="Low complexity" evidence="1">
    <location>
        <begin position="38"/>
        <end position="48"/>
    </location>
</feature>
<feature type="region of interest" description="Disordered" evidence="1">
    <location>
        <begin position="22"/>
        <end position="75"/>
    </location>
</feature>
<dbReference type="GO" id="GO:0072318">
    <property type="term" value="P:clathrin coat disassembly"/>
    <property type="evidence" value="ECO:0007669"/>
    <property type="project" value="TreeGrafter"/>
</dbReference>
<dbReference type="AlphaFoldDB" id="A0A5B8MRT2"/>
<dbReference type="GO" id="GO:0031982">
    <property type="term" value="C:vesicle"/>
    <property type="evidence" value="ECO:0007669"/>
    <property type="project" value="TreeGrafter"/>
</dbReference>
<feature type="region of interest" description="Disordered" evidence="1">
    <location>
        <begin position="255"/>
        <end position="288"/>
    </location>
</feature>
<proteinExistence type="predicted"/>
<dbReference type="Gene3D" id="1.10.287.110">
    <property type="entry name" value="DnaJ domain"/>
    <property type="match status" value="1"/>
</dbReference>
<gene>
    <name evidence="2" type="ORF">A3770_07p46380</name>
</gene>
<dbReference type="GO" id="GO:0030276">
    <property type="term" value="F:clathrin binding"/>
    <property type="evidence" value="ECO:0007669"/>
    <property type="project" value="TreeGrafter"/>
</dbReference>